<evidence type="ECO:0000313" key="2">
    <source>
        <dbReference type="EMBL" id="QDP83849.1"/>
    </source>
</evidence>
<organism evidence="2 3">
    <name type="scientific">Nocardia otitidiscaviarum</name>
    <dbReference type="NCBI Taxonomy" id="1823"/>
    <lineage>
        <taxon>Bacteria</taxon>
        <taxon>Bacillati</taxon>
        <taxon>Actinomycetota</taxon>
        <taxon>Actinomycetes</taxon>
        <taxon>Mycobacteriales</taxon>
        <taxon>Nocardiaceae</taxon>
        <taxon>Nocardia</taxon>
    </lineage>
</organism>
<dbReference type="InterPro" id="IPR036661">
    <property type="entry name" value="Luciferase-like_sf"/>
</dbReference>
<dbReference type="Proteomes" id="UP000317039">
    <property type="component" value="Chromosome"/>
</dbReference>
<protein>
    <submittedName>
        <fullName evidence="2">LLM class flavin-dependent oxidoreductase</fullName>
    </submittedName>
</protein>
<gene>
    <name evidence="2" type="ORF">FOH10_29105</name>
</gene>
<accession>A0A516NY84</accession>
<feature type="domain" description="Luciferase-like" evidence="1">
    <location>
        <begin position="18"/>
        <end position="178"/>
    </location>
</feature>
<dbReference type="SUPFAM" id="SSF51679">
    <property type="entry name" value="Bacterial luciferase-like"/>
    <property type="match status" value="1"/>
</dbReference>
<dbReference type="EMBL" id="CP041695">
    <property type="protein sequence ID" value="QDP83849.1"/>
    <property type="molecule type" value="Genomic_DNA"/>
</dbReference>
<dbReference type="KEGG" id="nod:FOH10_29105"/>
<name>A0A516NY84_9NOCA</name>
<dbReference type="InterPro" id="IPR011251">
    <property type="entry name" value="Luciferase-like_dom"/>
</dbReference>
<reference evidence="2 3" key="1">
    <citation type="submission" date="2019-07" db="EMBL/GenBank/DDBJ databases">
        <title>Complete Genome Sequence and Methylome Analysis of Nocardia otitidis-caviarum NEB252.</title>
        <authorList>
            <person name="Fomenkov A."/>
            <person name="Anton B.P."/>
            <person name="Vincze T."/>
            <person name="Roberts R.J."/>
        </authorList>
    </citation>
    <scope>NUCLEOTIDE SEQUENCE [LARGE SCALE GENOMIC DNA]</scope>
    <source>
        <strain evidence="2 3">NEB252</strain>
    </source>
</reference>
<dbReference type="InterPro" id="IPR050564">
    <property type="entry name" value="F420-G6PD/mer"/>
</dbReference>
<sequence length="266" mass="28076">MRFGIVLTPRSGGEWTSGVQRAEEQGYGTVLLPDTLFTPSPFPTLAAAAAVTTTLRLRPNVLAAPLRTTAALVRETTALQMLSDGRFELGLGTGRPEARGEAEQLGMPWGSGADRRRQVIEAIAAVRAQVRPAPPMVVAASGPRMLAVAAEYADRVHLAVDPATPESGLAEIVAAVRDRTDRVVSFTLQLVGVGTALPYFVTARLGHTADSLRGAGAAALLPADPEESAALLTHYREKYGIDELLVPGELASAFEPVLAHLRSIRG</sequence>
<evidence type="ECO:0000313" key="3">
    <source>
        <dbReference type="Proteomes" id="UP000317039"/>
    </source>
</evidence>
<evidence type="ECO:0000259" key="1">
    <source>
        <dbReference type="Pfam" id="PF00296"/>
    </source>
</evidence>
<dbReference type="PANTHER" id="PTHR43244">
    <property type="match status" value="1"/>
</dbReference>
<dbReference type="GO" id="GO:0016705">
    <property type="term" value="F:oxidoreductase activity, acting on paired donors, with incorporation or reduction of molecular oxygen"/>
    <property type="evidence" value="ECO:0007669"/>
    <property type="project" value="InterPro"/>
</dbReference>
<dbReference type="PANTHER" id="PTHR43244:SF2">
    <property type="entry name" value="CONSERVED HYPOTHETICAL ALANINE AND PROLINE-RICH PROTEIN"/>
    <property type="match status" value="1"/>
</dbReference>
<dbReference type="AlphaFoldDB" id="A0A516NY84"/>
<dbReference type="Pfam" id="PF00296">
    <property type="entry name" value="Bac_luciferase"/>
    <property type="match status" value="1"/>
</dbReference>
<dbReference type="Gene3D" id="3.20.20.30">
    <property type="entry name" value="Luciferase-like domain"/>
    <property type="match status" value="2"/>
</dbReference>
<proteinExistence type="predicted"/>
<dbReference type="CDD" id="cd01097">
    <property type="entry name" value="Tetrahydromethanopterin_reductase"/>
    <property type="match status" value="1"/>
</dbReference>